<dbReference type="Proteomes" id="UP001597024">
    <property type="component" value="Unassembled WGS sequence"/>
</dbReference>
<proteinExistence type="predicted"/>
<name>A0ABW3DS62_9ACTN</name>
<dbReference type="Gene3D" id="3.40.980.20">
    <property type="entry name" value="Four-carbon acid sugar kinase, nucleotide binding domain"/>
    <property type="match status" value="1"/>
</dbReference>
<accession>A0ABW3DS62</accession>
<dbReference type="InterPro" id="IPR042213">
    <property type="entry name" value="NBD_C_sf"/>
</dbReference>
<dbReference type="InterPro" id="IPR031475">
    <property type="entry name" value="NBD_C"/>
</dbReference>
<sequence length="89" mass="9130">AGAVRSLLDVSARSKNKCLGVVVSGGLTTTALVQQLGGTSLNAGLELEPLCPTARITGGDFDDLRLLCKATGTGSEETLLRMTRQILGA</sequence>
<dbReference type="Pfam" id="PF17042">
    <property type="entry name" value="NBD_C"/>
    <property type="match status" value="1"/>
</dbReference>
<feature type="non-terminal residue" evidence="2">
    <location>
        <position position="1"/>
    </location>
</feature>
<evidence type="ECO:0000259" key="1">
    <source>
        <dbReference type="Pfam" id="PF17042"/>
    </source>
</evidence>
<evidence type="ECO:0000313" key="3">
    <source>
        <dbReference type="Proteomes" id="UP001597024"/>
    </source>
</evidence>
<comment type="caution">
    <text evidence="2">The sequence shown here is derived from an EMBL/GenBank/DDBJ whole genome shotgun (WGS) entry which is preliminary data.</text>
</comment>
<feature type="domain" description="Four-carbon acid sugar kinase nucleotide binding" evidence="1">
    <location>
        <begin position="17"/>
        <end position="79"/>
    </location>
</feature>
<dbReference type="SUPFAM" id="SSF142764">
    <property type="entry name" value="YgbK-like"/>
    <property type="match status" value="1"/>
</dbReference>
<organism evidence="2 3">
    <name type="scientific">Streptosporangium algeriense</name>
    <dbReference type="NCBI Taxonomy" id="1682748"/>
    <lineage>
        <taxon>Bacteria</taxon>
        <taxon>Bacillati</taxon>
        <taxon>Actinomycetota</taxon>
        <taxon>Actinomycetes</taxon>
        <taxon>Streptosporangiales</taxon>
        <taxon>Streptosporangiaceae</taxon>
        <taxon>Streptosporangium</taxon>
    </lineage>
</organism>
<keyword evidence="3" id="KW-1185">Reference proteome</keyword>
<protein>
    <submittedName>
        <fullName evidence="2">Nucleotide-binding domain containing protein</fullName>
    </submittedName>
</protein>
<reference evidence="3" key="1">
    <citation type="journal article" date="2019" name="Int. J. Syst. Evol. Microbiol.">
        <title>The Global Catalogue of Microorganisms (GCM) 10K type strain sequencing project: providing services to taxonomists for standard genome sequencing and annotation.</title>
        <authorList>
            <consortium name="The Broad Institute Genomics Platform"/>
            <consortium name="The Broad Institute Genome Sequencing Center for Infectious Disease"/>
            <person name="Wu L."/>
            <person name="Ma J."/>
        </authorList>
    </citation>
    <scope>NUCLEOTIDE SEQUENCE [LARGE SCALE GENOMIC DNA]</scope>
    <source>
        <strain evidence="3">CCUG 62974</strain>
    </source>
</reference>
<dbReference type="EMBL" id="JBHTHX010000491">
    <property type="protein sequence ID" value="MFD0886004.1"/>
    <property type="molecule type" value="Genomic_DNA"/>
</dbReference>
<evidence type="ECO:0000313" key="2">
    <source>
        <dbReference type="EMBL" id="MFD0886004.1"/>
    </source>
</evidence>
<gene>
    <name evidence="2" type="ORF">ACFQ08_15770</name>
</gene>